<dbReference type="GO" id="GO:0006310">
    <property type="term" value="P:DNA recombination"/>
    <property type="evidence" value="ECO:0007669"/>
    <property type="project" value="UniProtKB-KW"/>
</dbReference>
<dbReference type="Proteomes" id="UP000470951">
    <property type="component" value="Unassembled WGS sequence"/>
</dbReference>
<dbReference type="InterPro" id="IPR011010">
    <property type="entry name" value="DNA_brk_join_enz"/>
</dbReference>
<dbReference type="GO" id="GO:0015074">
    <property type="term" value="P:DNA integration"/>
    <property type="evidence" value="ECO:0007669"/>
    <property type="project" value="InterPro"/>
</dbReference>
<dbReference type="PROSITE" id="PS51898">
    <property type="entry name" value="TYR_RECOMBINASE"/>
    <property type="match status" value="1"/>
</dbReference>
<comment type="caution">
    <text evidence="3">The sequence shown here is derived from an EMBL/GenBank/DDBJ whole genome shotgun (WGS) entry which is preliminary data.</text>
</comment>
<sequence>MLSDGEQPPAPHYPAQSIRHTCASWLVQKGVSLYKVQYLLGHESFQTTRRYAHLQPDAHNAVLEAWEQLDVALTVAA</sequence>
<evidence type="ECO:0000313" key="4">
    <source>
        <dbReference type="Proteomes" id="UP000470951"/>
    </source>
</evidence>
<dbReference type="Gene3D" id="1.10.443.10">
    <property type="entry name" value="Intergrase catalytic core"/>
    <property type="match status" value="1"/>
</dbReference>
<dbReference type="AlphaFoldDB" id="A0A7K3REU1"/>
<evidence type="ECO:0000313" key="3">
    <source>
        <dbReference type="EMBL" id="NEC00532.1"/>
    </source>
</evidence>
<organism evidence="3 4">
    <name type="scientific">Streptomyces anulatus</name>
    <name type="common">Streptomyces chrysomallus</name>
    <dbReference type="NCBI Taxonomy" id="1892"/>
    <lineage>
        <taxon>Bacteria</taxon>
        <taxon>Bacillati</taxon>
        <taxon>Actinomycetota</taxon>
        <taxon>Actinomycetes</taxon>
        <taxon>Kitasatosporales</taxon>
        <taxon>Streptomycetaceae</taxon>
        <taxon>Streptomyces</taxon>
    </lineage>
</organism>
<dbReference type="InterPro" id="IPR013762">
    <property type="entry name" value="Integrase-like_cat_sf"/>
</dbReference>
<evidence type="ECO:0000259" key="2">
    <source>
        <dbReference type="PROSITE" id="PS51898"/>
    </source>
</evidence>
<dbReference type="Pfam" id="PF00589">
    <property type="entry name" value="Phage_integrase"/>
    <property type="match status" value="1"/>
</dbReference>
<accession>A0A7K3REU1</accession>
<proteinExistence type="predicted"/>
<dbReference type="EMBL" id="JAAGMS010000238">
    <property type="protein sequence ID" value="NEC00532.1"/>
    <property type="molecule type" value="Genomic_DNA"/>
</dbReference>
<keyword evidence="1" id="KW-0233">DNA recombination</keyword>
<evidence type="ECO:0000256" key="1">
    <source>
        <dbReference type="ARBA" id="ARBA00023172"/>
    </source>
</evidence>
<dbReference type="InterPro" id="IPR002104">
    <property type="entry name" value="Integrase_catalytic"/>
</dbReference>
<dbReference type="GO" id="GO:0003677">
    <property type="term" value="F:DNA binding"/>
    <property type="evidence" value="ECO:0007669"/>
    <property type="project" value="InterPro"/>
</dbReference>
<dbReference type="SUPFAM" id="SSF56349">
    <property type="entry name" value="DNA breaking-rejoining enzymes"/>
    <property type="match status" value="1"/>
</dbReference>
<feature type="domain" description="Tyr recombinase" evidence="2">
    <location>
        <begin position="1"/>
        <end position="64"/>
    </location>
</feature>
<name>A0A7K3REU1_STRAQ</name>
<reference evidence="3 4" key="1">
    <citation type="submission" date="2020-01" db="EMBL/GenBank/DDBJ databases">
        <title>Insect and environment-associated Actinomycetes.</title>
        <authorList>
            <person name="Currrie C."/>
            <person name="Chevrette M."/>
            <person name="Carlson C."/>
            <person name="Stubbendieck R."/>
            <person name="Wendt-Pienkowski E."/>
        </authorList>
    </citation>
    <scope>NUCLEOTIDE SEQUENCE [LARGE SCALE GENOMIC DNA]</scope>
    <source>
        <strain evidence="3 4">SID7903</strain>
    </source>
</reference>
<gene>
    <name evidence="3" type="ORF">G3I58_21500</name>
</gene>
<protein>
    <submittedName>
        <fullName evidence="3">Tyrosine-type recombinase/integrase</fullName>
    </submittedName>
</protein>